<evidence type="ECO:0000256" key="2">
    <source>
        <dbReference type="ARBA" id="ARBA00023125"/>
    </source>
</evidence>
<dbReference type="RefSeq" id="WP_311656667.1">
    <property type="nucleotide sequence ID" value="NZ_JAVRHY010000001.1"/>
</dbReference>
<evidence type="ECO:0000256" key="3">
    <source>
        <dbReference type="PROSITE-ProRule" id="PRU00169"/>
    </source>
</evidence>
<dbReference type="InterPro" id="IPR001789">
    <property type="entry name" value="Sig_transdc_resp-reg_receiver"/>
</dbReference>
<evidence type="ECO:0000313" key="7">
    <source>
        <dbReference type="Proteomes" id="UP001259982"/>
    </source>
</evidence>
<sequence length="242" mass="26844">MKLLIVDDEPLARQRLAQMVAELPGWEVAGEAADGQAALDAVEHHQPDVVLLDIHMPGMDGLQVARTLAEQPMPPAVIFTTAHDQHALSAHDTRAAGYLLKPVRRDRLAAALMRARQPSRAQMHSGTMPAAGERRYVHGQDRDGLARVAVDDIVCFIAEDKYVTVHHLHGQLLIEESLRSLEDTLGPGFIRVHRKALAARDHIQALRRGPEGPELLLRHLAMPVPVSRRRLGDVRQLLEQDQ</sequence>
<dbReference type="InterPro" id="IPR039420">
    <property type="entry name" value="WalR-like"/>
</dbReference>
<dbReference type="PANTHER" id="PTHR48111">
    <property type="entry name" value="REGULATOR OF RPOS"/>
    <property type="match status" value="1"/>
</dbReference>
<dbReference type="SMART" id="SM00448">
    <property type="entry name" value="REC"/>
    <property type="match status" value="1"/>
</dbReference>
<dbReference type="InterPro" id="IPR007492">
    <property type="entry name" value="LytTR_DNA-bd_dom"/>
</dbReference>
<protein>
    <submittedName>
        <fullName evidence="6">LytTR family DNA-binding domain-containing protein</fullName>
    </submittedName>
</protein>
<feature type="modified residue" description="4-aspartylphosphate" evidence="3">
    <location>
        <position position="53"/>
    </location>
</feature>
<evidence type="ECO:0000313" key="6">
    <source>
        <dbReference type="EMBL" id="MDT0617078.1"/>
    </source>
</evidence>
<dbReference type="PANTHER" id="PTHR48111:SF69">
    <property type="entry name" value="RESPONSE REGULATOR RECEIVER"/>
    <property type="match status" value="1"/>
</dbReference>
<feature type="domain" description="HTH LytTR-type" evidence="5">
    <location>
        <begin position="148"/>
        <end position="240"/>
    </location>
</feature>
<organism evidence="6 7">
    <name type="scientific">Spectribacter acetivorans</name>
    <dbReference type="NCBI Taxonomy" id="3075603"/>
    <lineage>
        <taxon>Bacteria</taxon>
        <taxon>Pseudomonadati</taxon>
        <taxon>Pseudomonadota</taxon>
        <taxon>Gammaproteobacteria</taxon>
        <taxon>Salinisphaerales</taxon>
        <taxon>Salinisphaeraceae</taxon>
        <taxon>Spectribacter</taxon>
    </lineage>
</organism>
<dbReference type="Proteomes" id="UP001259982">
    <property type="component" value="Unassembled WGS sequence"/>
</dbReference>
<reference evidence="6 7" key="1">
    <citation type="submission" date="2023-09" db="EMBL/GenBank/DDBJ databases">
        <authorList>
            <person name="Rey-Velasco X."/>
        </authorList>
    </citation>
    <scope>NUCLEOTIDE SEQUENCE [LARGE SCALE GENOMIC DNA]</scope>
    <source>
        <strain evidence="6 7">P385</strain>
    </source>
</reference>
<gene>
    <name evidence="6" type="ORF">RM531_01180</name>
</gene>
<dbReference type="Gene3D" id="2.40.50.1020">
    <property type="entry name" value="LytTr DNA-binding domain"/>
    <property type="match status" value="1"/>
</dbReference>
<keyword evidence="2 6" id="KW-0238">DNA-binding</keyword>
<dbReference type="SUPFAM" id="SSF52172">
    <property type="entry name" value="CheY-like"/>
    <property type="match status" value="1"/>
</dbReference>
<evidence type="ECO:0000259" key="4">
    <source>
        <dbReference type="PROSITE" id="PS50110"/>
    </source>
</evidence>
<keyword evidence="1" id="KW-0902">Two-component regulatory system</keyword>
<evidence type="ECO:0000256" key="1">
    <source>
        <dbReference type="ARBA" id="ARBA00023012"/>
    </source>
</evidence>
<feature type="domain" description="Response regulatory" evidence="4">
    <location>
        <begin position="2"/>
        <end position="116"/>
    </location>
</feature>
<evidence type="ECO:0000259" key="5">
    <source>
        <dbReference type="PROSITE" id="PS50930"/>
    </source>
</evidence>
<keyword evidence="7" id="KW-1185">Reference proteome</keyword>
<dbReference type="PROSITE" id="PS50110">
    <property type="entry name" value="RESPONSE_REGULATORY"/>
    <property type="match status" value="1"/>
</dbReference>
<accession>A0ABU3B3P1</accession>
<dbReference type="Pfam" id="PF00072">
    <property type="entry name" value="Response_reg"/>
    <property type="match status" value="1"/>
</dbReference>
<proteinExistence type="predicted"/>
<dbReference type="EMBL" id="JAVRHY010000001">
    <property type="protein sequence ID" value="MDT0617078.1"/>
    <property type="molecule type" value="Genomic_DNA"/>
</dbReference>
<dbReference type="Gene3D" id="3.40.50.2300">
    <property type="match status" value="1"/>
</dbReference>
<dbReference type="Pfam" id="PF04397">
    <property type="entry name" value="LytTR"/>
    <property type="match status" value="1"/>
</dbReference>
<dbReference type="InterPro" id="IPR011006">
    <property type="entry name" value="CheY-like_superfamily"/>
</dbReference>
<dbReference type="GO" id="GO:0003677">
    <property type="term" value="F:DNA binding"/>
    <property type="evidence" value="ECO:0007669"/>
    <property type="project" value="UniProtKB-KW"/>
</dbReference>
<dbReference type="PROSITE" id="PS50930">
    <property type="entry name" value="HTH_LYTTR"/>
    <property type="match status" value="1"/>
</dbReference>
<name>A0ABU3B3P1_9GAMM</name>
<keyword evidence="3" id="KW-0597">Phosphoprotein</keyword>
<dbReference type="SMART" id="SM00850">
    <property type="entry name" value="LytTR"/>
    <property type="match status" value="1"/>
</dbReference>
<comment type="caution">
    <text evidence="6">The sequence shown here is derived from an EMBL/GenBank/DDBJ whole genome shotgun (WGS) entry which is preliminary data.</text>
</comment>